<dbReference type="EMBL" id="CP046173">
    <property type="protein sequence ID" value="QIS19708.1"/>
    <property type="molecule type" value="Genomic_DNA"/>
</dbReference>
<evidence type="ECO:0000259" key="12">
    <source>
        <dbReference type="PROSITE" id="PS51278"/>
    </source>
</evidence>
<dbReference type="GO" id="GO:0005829">
    <property type="term" value="C:cytosol"/>
    <property type="evidence" value="ECO:0007669"/>
    <property type="project" value="TreeGrafter"/>
</dbReference>
<feature type="site" description="Important for beta-aspartyl-AMP intermediate formation" evidence="11">
    <location>
        <position position="379"/>
    </location>
</feature>
<gene>
    <name evidence="13" type="primary">asnB</name>
    <name evidence="13" type="ORF">F6W96_16850</name>
</gene>
<dbReference type="InterPro" id="IPR029055">
    <property type="entry name" value="Ntn_hydrolases_N"/>
</dbReference>
<evidence type="ECO:0000256" key="2">
    <source>
        <dbReference type="ARBA" id="ARBA00005752"/>
    </source>
</evidence>
<evidence type="ECO:0000256" key="9">
    <source>
        <dbReference type="PIRSR" id="PIRSR001589-1"/>
    </source>
</evidence>
<sequence length="614" mass="69539">MCGITGWVSFDADLTRQRHVLDAMTETMACRGPDDRGAFVRTHAALGHRRLAIIDLPGGVQPMTVSTTDGVVALVYSGETYNFRELRTELRALGHAFRTDSDTEVVLRGYLQWGERVADRLNGMYALAIWDERAERLVMIRDRLGIKPFYYFPTPDGVLFGSEPKAMLANPLVPSVVDLDGLRELFVLTKTPGWSLWRDMYEVLPGTLITVDRNGIHPRTYWRLTAAEHTDGRDETVARVRDLLTDIVDRQLVADVPRCVLLSGGLDSSSITGLAAARLARDGERVRTFSVDFVGQERNFVPDPMRETPDSPFVREMAALVGSVHRDVVLNPAELSDLSVRRAVLPARDIPTGIGDMDSSLYLLFAAIRAESTVALSGESADELFGGYRWFHDEVTLKEDTFPWLAFGDGFAGRARWGILAPRLRERLNLEAHIAEQYAHARAEVDHLDSETEAEHRMREICHMHLTRFVRMLLDRKDRMSMAVGLEVRVPFCDHRLVEYVYNTPWSLKTFDGREKSLLRHAAKHVLPRSIAERVKSPYPSTQDPGYVVNLQQLAKELLAEGDSPLFELVDRGWLRRAVAEDPFRMEDYTRAGLDRAIDLHTWLELYSPELRLD</sequence>
<keyword evidence="13" id="KW-0436">Ligase</keyword>
<dbReference type="InterPro" id="IPR051786">
    <property type="entry name" value="ASN_synthetase/amidase"/>
</dbReference>
<dbReference type="Pfam" id="PF00733">
    <property type="entry name" value="Asn_synthase"/>
    <property type="match status" value="1"/>
</dbReference>
<reference evidence="13 14" key="1">
    <citation type="journal article" date="2019" name="ACS Chem. Biol.">
        <title>Identification and Mobilization of a Cryptic Antibiotic Biosynthesis Gene Locus from a Human-Pathogenic Nocardia Isolate.</title>
        <authorList>
            <person name="Herisse M."/>
            <person name="Ishida K."/>
            <person name="Porter J.L."/>
            <person name="Howden B."/>
            <person name="Hertweck C."/>
            <person name="Stinear T.P."/>
            <person name="Pidot S.J."/>
        </authorList>
    </citation>
    <scope>NUCLEOTIDE SEQUENCE [LARGE SCALE GENOMIC DNA]</scope>
    <source>
        <strain evidence="13 14">AUSMDU00012715</strain>
    </source>
</reference>
<evidence type="ECO:0000256" key="10">
    <source>
        <dbReference type="PIRSR" id="PIRSR001589-2"/>
    </source>
</evidence>
<dbReference type="Pfam" id="PF13537">
    <property type="entry name" value="GATase_7"/>
    <property type="match status" value="1"/>
</dbReference>
<dbReference type="InterPro" id="IPR017932">
    <property type="entry name" value="GATase_2_dom"/>
</dbReference>
<dbReference type="RefSeq" id="WP_167486989.1">
    <property type="nucleotide sequence ID" value="NZ_CP046173.1"/>
</dbReference>
<feature type="binding site" evidence="10">
    <location>
        <position position="291"/>
    </location>
    <ligand>
        <name>ATP</name>
        <dbReference type="ChEBI" id="CHEBI:30616"/>
    </ligand>
</feature>
<dbReference type="CDD" id="cd00712">
    <property type="entry name" value="AsnB"/>
    <property type="match status" value="1"/>
</dbReference>
<dbReference type="SUPFAM" id="SSF56235">
    <property type="entry name" value="N-terminal nucleophile aminohydrolases (Ntn hydrolases)"/>
    <property type="match status" value="1"/>
</dbReference>
<dbReference type="PROSITE" id="PS51278">
    <property type="entry name" value="GATASE_TYPE_2"/>
    <property type="match status" value="1"/>
</dbReference>
<dbReference type="PIRSF" id="PIRSF001589">
    <property type="entry name" value="Asn_synthetase_glu-h"/>
    <property type="match status" value="1"/>
</dbReference>
<feature type="active site" description="For GATase activity" evidence="9">
    <location>
        <position position="2"/>
    </location>
</feature>
<feature type="binding site" evidence="10">
    <location>
        <begin position="377"/>
        <end position="378"/>
    </location>
    <ligand>
        <name>ATP</name>
        <dbReference type="ChEBI" id="CHEBI:30616"/>
    </ligand>
</feature>
<keyword evidence="6 9" id="KW-0061">Asparagine biosynthesis</keyword>
<organism evidence="13 14">
    <name type="scientific">Nocardia terpenica</name>
    <dbReference type="NCBI Taxonomy" id="455432"/>
    <lineage>
        <taxon>Bacteria</taxon>
        <taxon>Bacillati</taxon>
        <taxon>Actinomycetota</taxon>
        <taxon>Actinomycetes</taxon>
        <taxon>Mycobacteriales</taxon>
        <taxon>Nocardiaceae</taxon>
        <taxon>Nocardia</taxon>
    </lineage>
</organism>
<dbReference type="PANTHER" id="PTHR43284:SF1">
    <property type="entry name" value="ASPARAGINE SYNTHETASE"/>
    <property type="match status" value="1"/>
</dbReference>
<keyword evidence="4 10" id="KW-0547">Nucleotide-binding</keyword>
<accession>A0A6G9Z2G6</accession>
<feature type="binding site" evidence="10">
    <location>
        <position position="261"/>
    </location>
    <ligand>
        <name>ATP</name>
        <dbReference type="ChEBI" id="CHEBI:30616"/>
    </ligand>
</feature>
<protein>
    <recommendedName>
        <fullName evidence="3">asparagine synthase (glutamine-hydrolyzing)</fullName>
        <ecNumber evidence="3">6.3.5.4</ecNumber>
    </recommendedName>
</protein>
<dbReference type="GO" id="GO:0006529">
    <property type="term" value="P:asparagine biosynthetic process"/>
    <property type="evidence" value="ECO:0007669"/>
    <property type="project" value="UniProtKB-KW"/>
</dbReference>
<dbReference type="PANTHER" id="PTHR43284">
    <property type="entry name" value="ASPARAGINE SYNTHETASE (GLUTAMINE-HYDROLYZING)"/>
    <property type="match status" value="1"/>
</dbReference>
<feature type="domain" description="Glutamine amidotransferase type-2" evidence="12">
    <location>
        <begin position="2"/>
        <end position="214"/>
    </location>
</feature>
<evidence type="ECO:0000256" key="6">
    <source>
        <dbReference type="ARBA" id="ARBA00022888"/>
    </source>
</evidence>
<comment type="pathway">
    <text evidence="1">Amino-acid biosynthesis; L-asparagine biosynthesis; L-asparagine from L-aspartate (L-Gln route): step 1/1.</text>
</comment>
<dbReference type="GO" id="GO:0005524">
    <property type="term" value="F:ATP binding"/>
    <property type="evidence" value="ECO:0007669"/>
    <property type="project" value="UniProtKB-KW"/>
</dbReference>
<evidence type="ECO:0000256" key="11">
    <source>
        <dbReference type="PIRSR" id="PIRSR001589-3"/>
    </source>
</evidence>
<comment type="similarity">
    <text evidence="2">Belongs to the asparagine synthetase family.</text>
</comment>
<dbReference type="Gene3D" id="3.60.20.10">
    <property type="entry name" value="Glutamine Phosphoribosylpyrophosphate, subunit 1, domain 1"/>
    <property type="match status" value="1"/>
</dbReference>
<dbReference type="SUPFAM" id="SSF52402">
    <property type="entry name" value="Adenine nucleotide alpha hydrolases-like"/>
    <property type="match status" value="1"/>
</dbReference>
<evidence type="ECO:0000313" key="13">
    <source>
        <dbReference type="EMBL" id="QIS19708.1"/>
    </source>
</evidence>
<keyword evidence="9" id="KW-0028">Amino-acid biosynthesis</keyword>
<keyword evidence="7 9" id="KW-0315">Glutamine amidotransferase</keyword>
<evidence type="ECO:0000313" key="14">
    <source>
        <dbReference type="Proteomes" id="UP000500953"/>
    </source>
</evidence>
<evidence type="ECO:0000256" key="4">
    <source>
        <dbReference type="ARBA" id="ARBA00022741"/>
    </source>
</evidence>
<dbReference type="InterPro" id="IPR033738">
    <property type="entry name" value="AsnB_N"/>
</dbReference>
<dbReference type="Gene3D" id="3.40.50.620">
    <property type="entry name" value="HUPs"/>
    <property type="match status" value="1"/>
</dbReference>
<dbReference type="NCBIfam" id="TIGR01536">
    <property type="entry name" value="asn_synth_AEB"/>
    <property type="match status" value="1"/>
</dbReference>
<evidence type="ECO:0000256" key="5">
    <source>
        <dbReference type="ARBA" id="ARBA00022840"/>
    </source>
</evidence>
<dbReference type="InterPro" id="IPR001962">
    <property type="entry name" value="Asn_synthase"/>
</dbReference>
<dbReference type="AlphaFoldDB" id="A0A6G9Z2G6"/>
<dbReference type="GO" id="GO:0004066">
    <property type="term" value="F:asparagine synthase (glutamine-hydrolyzing) activity"/>
    <property type="evidence" value="ECO:0007669"/>
    <property type="project" value="UniProtKB-EC"/>
</dbReference>
<dbReference type="InterPro" id="IPR014729">
    <property type="entry name" value="Rossmann-like_a/b/a_fold"/>
</dbReference>
<feature type="binding site" evidence="10">
    <location>
        <position position="102"/>
    </location>
    <ligand>
        <name>L-glutamine</name>
        <dbReference type="ChEBI" id="CHEBI:58359"/>
    </ligand>
</feature>
<dbReference type="EC" id="6.3.5.4" evidence="3"/>
<name>A0A6G9Z2G6_9NOCA</name>
<evidence type="ECO:0000256" key="7">
    <source>
        <dbReference type="ARBA" id="ARBA00022962"/>
    </source>
</evidence>
<proteinExistence type="inferred from homology"/>
<keyword evidence="5 10" id="KW-0067">ATP-binding</keyword>
<dbReference type="CDD" id="cd01991">
    <property type="entry name" value="Asn_synthase_B_C"/>
    <property type="match status" value="1"/>
</dbReference>
<evidence type="ECO:0000256" key="1">
    <source>
        <dbReference type="ARBA" id="ARBA00005187"/>
    </source>
</evidence>
<dbReference type="Proteomes" id="UP000500953">
    <property type="component" value="Chromosome"/>
</dbReference>
<dbReference type="InterPro" id="IPR006426">
    <property type="entry name" value="Asn_synth_AEB"/>
</dbReference>
<evidence type="ECO:0000256" key="3">
    <source>
        <dbReference type="ARBA" id="ARBA00012737"/>
    </source>
</evidence>
<evidence type="ECO:0000256" key="8">
    <source>
        <dbReference type="ARBA" id="ARBA00048741"/>
    </source>
</evidence>
<comment type="catalytic activity">
    <reaction evidence="8">
        <text>L-aspartate + L-glutamine + ATP + H2O = L-asparagine + L-glutamate + AMP + diphosphate + H(+)</text>
        <dbReference type="Rhea" id="RHEA:12228"/>
        <dbReference type="ChEBI" id="CHEBI:15377"/>
        <dbReference type="ChEBI" id="CHEBI:15378"/>
        <dbReference type="ChEBI" id="CHEBI:29985"/>
        <dbReference type="ChEBI" id="CHEBI:29991"/>
        <dbReference type="ChEBI" id="CHEBI:30616"/>
        <dbReference type="ChEBI" id="CHEBI:33019"/>
        <dbReference type="ChEBI" id="CHEBI:58048"/>
        <dbReference type="ChEBI" id="CHEBI:58359"/>
        <dbReference type="ChEBI" id="CHEBI:456215"/>
        <dbReference type="EC" id="6.3.5.4"/>
    </reaction>
</comment>